<gene>
    <name evidence="1" type="ORF">NPIL_493631</name>
</gene>
<evidence type="ECO:0000313" key="1">
    <source>
        <dbReference type="EMBL" id="GFT15657.1"/>
    </source>
</evidence>
<feature type="non-terminal residue" evidence="1">
    <location>
        <position position="1"/>
    </location>
</feature>
<proteinExistence type="predicted"/>
<sequence length="61" mass="6610">FIKGKLNPCGLKVLVATAPDSLPLEFFINQGTGEKILNDSADNDLKELDIGGKVLLRLLEN</sequence>
<comment type="caution">
    <text evidence="1">The sequence shown here is derived from an EMBL/GenBank/DDBJ whole genome shotgun (WGS) entry which is preliminary data.</text>
</comment>
<dbReference type="Proteomes" id="UP000887013">
    <property type="component" value="Unassembled WGS sequence"/>
</dbReference>
<organism evidence="1 2">
    <name type="scientific">Nephila pilipes</name>
    <name type="common">Giant wood spider</name>
    <name type="synonym">Nephila maculata</name>
    <dbReference type="NCBI Taxonomy" id="299642"/>
    <lineage>
        <taxon>Eukaryota</taxon>
        <taxon>Metazoa</taxon>
        <taxon>Ecdysozoa</taxon>
        <taxon>Arthropoda</taxon>
        <taxon>Chelicerata</taxon>
        <taxon>Arachnida</taxon>
        <taxon>Araneae</taxon>
        <taxon>Araneomorphae</taxon>
        <taxon>Entelegynae</taxon>
        <taxon>Araneoidea</taxon>
        <taxon>Nephilidae</taxon>
        <taxon>Nephila</taxon>
    </lineage>
</organism>
<reference evidence="1" key="1">
    <citation type="submission" date="2020-08" db="EMBL/GenBank/DDBJ databases">
        <title>Multicomponent nature underlies the extraordinary mechanical properties of spider dragline silk.</title>
        <authorList>
            <person name="Kono N."/>
            <person name="Nakamura H."/>
            <person name="Mori M."/>
            <person name="Yoshida Y."/>
            <person name="Ohtoshi R."/>
            <person name="Malay A.D."/>
            <person name="Moran D.A.P."/>
            <person name="Tomita M."/>
            <person name="Numata K."/>
            <person name="Arakawa K."/>
        </authorList>
    </citation>
    <scope>NUCLEOTIDE SEQUENCE</scope>
</reference>
<dbReference type="EMBL" id="BMAW01058319">
    <property type="protein sequence ID" value="GFT15657.1"/>
    <property type="molecule type" value="Genomic_DNA"/>
</dbReference>
<accession>A0A8X6TJA4</accession>
<protein>
    <submittedName>
        <fullName evidence="1">Uncharacterized protein</fullName>
    </submittedName>
</protein>
<keyword evidence="2" id="KW-1185">Reference proteome</keyword>
<dbReference type="OrthoDB" id="118105at2759"/>
<dbReference type="AlphaFoldDB" id="A0A8X6TJA4"/>
<name>A0A8X6TJA4_NEPPI</name>
<evidence type="ECO:0000313" key="2">
    <source>
        <dbReference type="Proteomes" id="UP000887013"/>
    </source>
</evidence>